<feature type="region of interest" description="Disordered" evidence="1">
    <location>
        <begin position="77"/>
        <end position="111"/>
    </location>
</feature>
<accession>A0ABR0MBJ6</accession>
<proteinExistence type="predicted"/>
<reference evidence="2 3" key="1">
    <citation type="submission" date="2023-03" db="EMBL/GenBank/DDBJ databases">
        <title>WGS of Gossypium arboreum.</title>
        <authorList>
            <person name="Yu D."/>
        </authorList>
    </citation>
    <scope>NUCLEOTIDE SEQUENCE [LARGE SCALE GENOMIC DNA]</scope>
    <source>
        <tissue evidence="2">Leaf</tissue>
    </source>
</reference>
<gene>
    <name evidence="2" type="ORF">PVK06_046729</name>
</gene>
<protein>
    <submittedName>
        <fullName evidence="2">Uncharacterized protein</fullName>
    </submittedName>
</protein>
<keyword evidence="3" id="KW-1185">Reference proteome</keyword>
<comment type="caution">
    <text evidence="2">The sequence shown here is derived from an EMBL/GenBank/DDBJ whole genome shotgun (WGS) entry which is preliminary data.</text>
</comment>
<feature type="compositionally biased region" description="Polar residues" evidence="1">
    <location>
        <begin position="77"/>
        <end position="87"/>
    </location>
</feature>
<organism evidence="2 3">
    <name type="scientific">Gossypium arboreum</name>
    <name type="common">Tree cotton</name>
    <name type="synonym">Gossypium nanking</name>
    <dbReference type="NCBI Taxonomy" id="29729"/>
    <lineage>
        <taxon>Eukaryota</taxon>
        <taxon>Viridiplantae</taxon>
        <taxon>Streptophyta</taxon>
        <taxon>Embryophyta</taxon>
        <taxon>Tracheophyta</taxon>
        <taxon>Spermatophyta</taxon>
        <taxon>Magnoliopsida</taxon>
        <taxon>eudicotyledons</taxon>
        <taxon>Gunneridae</taxon>
        <taxon>Pentapetalae</taxon>
        <taxon>rosids</taxon>
        <taxon>malvids</taxon>
        <taxon>Malvales</taxon>
        <taxon>Malvaceae</taxon>
        <taxon>Malvoideae</taxon>
        <taxon>Gossypium</taxon>
    </lineage>
</organism>
<name>A0ABR0MBJ6_GOSAR</name>
<evidence type="ECO:0000256" key="1">
    <source>
        <dbReference type="SAM" id="MobiDB-lite"/>
    </source>
</evidence>
<dbReference type="Proteomes" id="UP001358586">
    <property type="component" value="Chromosome 13"/>
</dbReference>
<sequence>MDVGRMESMSFKDKLIQDWGLSSARNNKVVEGDDIEIKDEGVITGLDSLKHTVVGVDENFNLNITVREENESRLVMQSNRKNDNTPSVRMMPPDPRDPKMDSCLTSGEGSEVSPRLKENGWVCKTLYPTRIIGFEYLILQYINT</sequence>
<evidence type="ECO:0000313" key="2">
    <source>
        <dbReference type="EMBL" id="KAK5770578.1"/>
    </source>
</evidence>
<evidence type="ECO:0000313" key="3">
    <source>
        <dbReference type="Proteomes" id="UP001358586"/>
    </source>
</evidence>
<dbReference type="EMBL" id="JARKNE010000013">
    <property type="protein sequence ID" value="KAK5770578.1"/>
    <property type="molecule type" value="Genomic_DNA"/>
</dbReference>